<dbReference type="InterPro" id="IPR019734">
    <property type="entry name" value="TPR_rpt"/>
</dbReference>
<dbReference type="InterPro" id="IPR011990">
    <property type="entry name" value="TPR-like_helical_dom_sf"/>
</dbReference>
<dbReference type="SUPFAM" id="SSF48452">
    <property type="entry name" value="TPR-like"/>
    <property type="match status" value="2"/>
</dbReference>
<sequence length="487" mass="52165">MRMEKDPTAYGEWSGALSAALAPLRQGRAAESAALLRGLLERLAPDECARGRVLEALGRALFAQGEPQAAEAALRESVDLLRRSRGAASPEALAALQNLAHLLLERGDLAQSQALGQEAAELCAAAEGPQSPRLATALLHLSAAYYRQRDFAGAERCLTRARDIFSAQRPAPPELGTCLNNLARLREEQGNAREGIALHRQALALRQRLLGEDHEDTVFSQGNLGVALASDGQWAEAAAALDRALEGYARLGKGAGPEASGYRRNLEVCRRAMGEEAAPGKAACAGGSAGDRPAEARERLLREIVERELEMFLATPNEGGPAVCQQRPEGFRIMRRMTLGVLREATLAAYADDLRRAAAAGRNLMVEKYARMDDRLPPVREDPRMDALVAAESAFMDAAAKAYPHVIRRDAGGGFARYLRCELETLSPGTLAAYGEDVAQARREGRNLAVERYRVLARLLGKPGLEALEAAAAGGAAATLLRDAAPE</sequence>
<reference evidence="2" key="1">
    <citation type="submission" date="2016-10" db="EMBL/GenBank/DDBJ databases">
        <authorList>
            <person name="Varghese N."/>
            <person name="Submissions S."/>
        </authorList>
    </citation>
    <scope>NUCLEOTIDE SEQUENCE [LARGE SCALE GENOMIC DNA]</scope>
    <source>
        <strain evidence="2">KHC7</strain>
    </source>
</reference>
<dbReference type="Pfam" id="PF13374">
    <property type="entry name" value="TPR_10"/>
    <property type="match status" value="1"/>
</dbReference>
<dbReference type="OrthoDB" id="5457162at2"/>
<dbReference type="STRING" id="571438.SAMN05192586_10396"/>
<name>A0A1G7JPL6_9BACT</name>
<dbReference type="PANTHER" id="PTHR46082:SF6">
    <property type="entry name" value="AAA+ ATPASE DOMAIN-CONTAINING PROTEIN-RELATED"/>
    <property type="match status" value="1"/>
</dbReference>
<proteinExistence type="predicted"/>
<dbReference type="EMBL" id="FNBX01000003">
    <property type="protein sequence ID" value="SDF26826.1"/>
    <property type="molecule type" value="Genomic_DNA"/>
</dbReference>
<evidence type="ECO:0000313" key="1">
    <source>
        <dbReference type="EMBL" id="SDF26826.1"/>
    </source>
</evidence>
<dbReference type="RefSeq" id="WP_092152852.1">
    <property type="nucleotide sequence ID" value="NZ_FNBX01000003.1"/>
</dbReference>
<dbReference type="Gene3D" id="1.25.40.10">
    <property type="entry name" value="Tetratricopeptide repeat domain"/>
    <property type="match status" value="2"/>
</dbReference>
<gene>
    <name evidence="1" type="ORF">SAMN05192586_10396</name>
</gene>
<dbReference type="Pfam" id="PF13424">
    <property type="entry name" value="TPR_12"/>
    <property type="match status" value="2"/>
</dbReference>
<evidence type="ECO:0000313" key="2">
    <source>
        <dbReference type="Proteomes" id="UP000199355"/>
    </source>
</evidence>
<dbReference type="SMART" id="SM00028">
    <property type="entry name" value="TPR"/>
    <property type="match status" value="5"/>
</dbReference>
<dbReference type="InterPro" id="IPR025191">
    <property type="entry name" value="DUF4125"/>
</dbReference>
<dbReference type="Pfam" id="PF13526">
    <property type="entry name" value="DUF4125"/>
    <property type="match status" value="1"/>
</dbReference>
<dbReference type="PANTHER" id="PTHR46082">
    <property type="entry name" value="ATP/GTP-BINDING PROTEIN-RELATED"/>
    <property type="match status" value="1"/>
</dbReference>
<dbReference type="InterPro" id="IPR053137">
    <property type="entry name" value="NLR-like"/>
</dbReference>
<dbReference type="Proteomes" id="UP000199355">
    <property type="component" value="Unassembled WGS sequence"/>
</dbReference>
<protein>
    <submittedName>
        <fullName evidence="1">Tetratricopeptide repeat-containing protein</fullName>
    </submittedName>
</protein>
<keyword evidence="2" id="KW-1185">Reference proteome</keyword>
<accession>A0A1G7JPL6</accession>
<dbReference type="AlphaFoldDB" id="A0A1G7JPL6"/>
<organism evidence="1 2">
    <name type="scientific">Desulfovibrio legallii</name>
    <dbReference type="NCBI Taxonomy" id="571438"/>
    <lineage>
        <taxon>Bacteria</taxon>
        <taxon>Pseudomonadati</taxon>
        <taxon>Thermodesulfobacteriota</taxon>
        <taxon>Desulfovibrionia</taxon>
        <taxon>Desulfovibrionales</taxon>
        <taxon>Desulfovibrionaceae</taxon>
        <taxon>Desulfovibrio</taxon>
    </lineage>
</organism>